<evidence type="ECO:0000313" key="1">
    <source>
        <dbReference type="EMBL" id="QDL56416.1"/>
    </source>
</evidence>
<proteinExistence type="predicted"/>
<dbReference type="Proteomes" id="UP000317365">
    <property type="component" value="Chromosome"/>
</dbReference>
<sequence>MKYVLAIASLVLAPTLWAGNANLLPLIKVTARVDAGCHVGMELPDLTPLNGGLSRLFKGGFTIGDPLPRRWRTMLNELEFNLTCYDKDDPDADGAPTNYSGARYEKSKKIWVKDLERWFNSWNPTPEERVIGDKATRVVNIQAANSRGYVQLTDDTTGEEGGRRRNMSFCLFHPPKALCGYGTVAYLADGPKGDLTPYALEMIRSIEFLNDVATEAAGK</sequence>
<reference evidence="2" key="1">
    <citation type="submission" date="2019-02" db="EMBL/GenBank/DDBJ databases">
        <title>Complete genome sequence of Rhodoferax sp. Gr-4.</title>
        <authorList>
            <person name="Jin L."/>
        </authorList>
    </citation>
    <scope>NUCLEOTIDE SEQUENCE [LARGE SCALE GENOMIC DNA]</scope>
    <source>
        <strain evidence="2">Gr-4</strain>
    </source>
</reference>
<dbReference type="EMBL" id="CP036282">
    <property type="protein sequence ID" value="QDL56416.1"/>
    <property type="molecule type" value="Genomic_DNA"/>
</dbReference>
<dbReference type="AlphaFoldDB" id="A0A515EUS0"/>
<reference evidence="2" key="2">
    <citation type="journal article" date="2020" name="Int. J. Syst. Evol. Microbiol.">
        <title>Genomic insights into a novel species Rhodoferax aquaticus sp. nov., isolated from freshwater.</title>
        <authorList>
            <person name="Li T."/>
            <person name="Zhuo Y."/>
            <person name="Jin C.Z."/>
            <person name="Wu X."/>
            <person name="Ko S.R."/>
            <person name="Jin F.J."/>
            <person name="Ahn C.Y."/>
            <person name="Oh H.M."/>
            <person name="Lee H.G."/>
            <person name="Jin L."/>
        </authorList>
    </citation>
    <scope>NUCLEOTIDE SEQUENCE [LARGE SCALE GENOMIC DNA]</scope>
    <source>
        <strain evidence="2">Gr-4</strain>
    </source>
</reference>
<accession>A0A515EUS0</accession>
<protein>
    <submittedName>
        <fullName evidence="1">Uncharacterized protein</fullName>
    </submittedName>
</protein>
<organism evidence="1 2">
    <name type="scientific">Rhodoferax aquaticus</name>
    <dbReference type="NCBI Taxonomy" id="2527691"/>
    <lineage>
        <taxon>Bacteria</taxon>
        <taxon>Pseudomonadati</taxon>
        <taxon>Pseudomonadota</taxon>
        <taxon>Betaproteobacteria</taxon>
        <taxon>Burkholderiales</taxon>
        <taxon>Comamonadaceae</taxon>
        <taxon>Rhodoferax</taxon>
    </lineage>
</organism>
<evidence type="ECO:0000313" key="2">
    <source>
        <dbReference type="Proteomes" id="UP000317365"/>
    </source>
</evidence>
<gene>
    <name evidence="1" type="ORF">EXZ61_20900</name>
</gene>
<dbReference type="RefSeq" id="WP_142813851.1">
    <property type="nucleotide sequence ID" value="NZ_CP036282.1"/>
</dbReference>
<dbReference type="KEGG" id="rhg:EXZ61_20900"/>
<name>A0A515EUS0_9BURK</name>
<keyword evidence="2" id="KW-1185">Reference proteome</keyword>